<accession>A0A7V8VGJ9</accession>
<dbReference type="InterPro" id="IPR011444">
    <property type="entry name" value="DUF1549"/>
</dbReference>
<proteinExistence type="predicted"/>
<evidence type="ECO:0000313" key="4">
    <source>
        <dbReference type="EMBL" id="MBA2227659.1"/>
    </source>
</evidence>
<dbReference type="InterPro" id="IPR022655">
    <property type="entry name" value="DUF1553"/>
</dbReference>
<reference evidence="4 5" key="1">
    <citation type="submission" date="2020-07" db="EMBL/GenBank/DDBJ databases">
        <title>Thermogemmata thermophila gen. nov., sp. nov., a novel moderate thermophilic planctomycete from a Kamchatka hot spring.</title>
        <authorList>
            <person name="Elcheninov A.G."/>
            <person name="Podosokorskaya O.A."/>
            <person name="Kovaleva O.L."/>
            <person name="Novikov A."/>
            <person name="Bonch-Osmolovskaya E.A."/>
            <person name="Toshchakov S.V."/>
            <person name="Kublanov I.V."/>
        </authorList>
    </citation>
    <scope>NUCLEOTIDE SEQUENCE [LARGE SCALE GENOMIC DNA]</scope>
    <source>
        <strain evidence="4 5">2918</strain>
    </source>
</reference>
<name>A0A7V8VGJ9_9BACT</name>
<evidence type="ECO:0000259" key="3">
    <source>
        <dbReference type="Pfam" id="PF07587"/>
    </source>
</evidence>
<comment type="caution">
    <text evidence="4">The sequence shown here is derived from an EMBL/GenBank/DDBJ whole genome shotgun (WGS) entry which is preliminary data.</text>
</comment>
<feature type="region of interest" description="Disordered" evidence="1">
    <location>
        <begin position="596"/>
        <end position="618"/>
    </location>
</feature>
<evidence type="ECO:0000256" key="1">
    <source>
        <dbReference type="SAM" id="MobiDB-lite"/>
    </source>
</evidence>
<dbReference type="RefSeq" id="WP_194539523.1">
    <property type="nucleotide sequence ID" value="NZ_JACEFB010000017.1"/>
</dbReference>
<dbReference type="Pfam" id="PF07583">
    <property type="entry name" value="PSCyt2"/>
    <property type="match status" value="2"/>
</dbReference>
<dbReference type="PROSITE" id="PS51257">
    <property type="entry name" value="PROKAR_LIPOPROTEIN"/>
    <property type="match status" value="1"/>
</dbReference>
<evidence type="ECO:0000313" key="5">
    <source>
        <dbReference type="Proteomes" id="UP000542342"/>
    </source>
</evidence>
<dbReference type="PANTHER" id="PTHR35889">
    <property type="entry name" value="CYCLOINULO-OLIGOSACCHARIDE FRUCTANOTRANSFERASE-RELATED"/>
    <property type="match status" value="1"/>
</dbReference>
<feature type="domain" description="DUF1549" evidence="2">
    <location>
        <begin position="41"/>
        <end position="111"/>
    </location>
</feature>
<feature type="domain" description="DUF1553" evidence="3">
    <location>
        <begin position="358"/>
        <end position="480"/>
    </location>
</feature>
<keyword evidence="5" id="KW-1185">Reference proteome</keyword>
<dbReference type="Proteomes" id="UP000542342">
    <property type="component" value="Unassembled WGS sequence"/>
</dbReference>
<dbReference type="EMBL" id="JACEFB010000017">
    <property type="protein sequence ID" value="MBA2227659.1"/>
    <property type="molecule type" value="Genomic_DNA"/>
</dbReference>
<dbReference type="PANTHER" id="PTHR35889:SF3">
    <property type="entry name" value="F-BOX DOMAIN-CONTAINING PROTEIN"/>
    <property type="match status" value="1"/>
</dbReference>
<sequence length="651" mass="73597">MIRTPTVAGGLALGTLLACLHLVPAQEKPGPIPGVSPQTQKINELIAAKWQEAGIAKPAELATDLEFMRRVFIDLIGRIPTPEEIIDFERDTSPTKRVKLVRRLLYDDKYVPRGRDGKPVTSIAGLPVPIDYNNAYAENFAELWTTWLLTRSNVHRVYREQLRFWLTQQFAGSSQYPEGKPWDRIVYDLITAKGKSNENGAVVFIARHLGDPIVDENNRRVTDFSREGRFDAVPITSRVTRLFLGIQSQCMQCHDHPHHKEYVQTDFWGVNAFFRQTDRSGTTNPMNLGQNTPPPIEVTDHPDWNVNGMVFFERRDGQKRATFPTMLRDLAQFANEEPPTKRLAPTAELPPTLRGKTRREILAQWVIEHDNFARAFVNRMWGHLFGRGLTQEPAVDNFHSGNEIVHPELLDYLATEFKRYGYDPKKLLEWICTSHVYNLSHVANKAYIDPKYDPYFARMPLKAMSPEVLFESLAIATRAEARRGEEFRILKDRWLQRLTVNFGDDEGNEVNFNGTVIQALLMMNGQELNAEIGTSRGGPGTGVVADVVRRHTAKGVASPRAIYDELFLMTVNRHPTAQEIARLEEVRNGRAVIDLSNPLAQPGSGSARPKPGTKTGRGNLALVPGATPNDVAFYQDVFWALLNSNEFMLNH</sequence>
<organism evidence="4 5">
    <name type="scientific">Thermogemmata fonticola</name>
    <dbReference type="NCBI Taxonomy" id="2755323"/>
    <lineage>
        <taxon>Bacteria</taxon>
        <taxon>Pseudomonadati</taxon>
        <taxon>Planctomycetota</taxon>
        <taxon>Planctomycetia</taxon>
        <taxon>Gemmatales</taxon>
        <taxon>Gemmataceae</taxon>
        <taxon>Thermogemmata</taxon>
    </lineage>
</organism>
<dbReference type="AlphaFoldDB" id="A0A7V8VGJ9"/>
<protein>
    <submittedName>
        <fullName evidence="4">DUF1553 domain-containing protein</fullName>
    </submittedName>
</protein>
<gene>
    <name evidence="4" type="ORF">H0921_15990</name>
</gene>
<feature type="domain" description="DUF1549" evidence="2">
    <location>
        <begin position="134"/>
        <end position="278"/>
    </location>
</feature>
<dbReference type="Pfam" id="PF07587">
    <property type="entry name" value="PSD1"/>
    <property type="match status" value="1"/>
</dbReference>
<evidence type="ECO:0000259" key="2">
    <source>
        <dbReference type="Pfam" id="PF07583"/>
    </source>
</evidence>